<dbReference type="AlphaFoldDB" id="A0A0E3WFK3"/>
<dbReference type="Proteomes" id="UP000198604">
    <property type="component" value="Unassembled WGS sequence"/>
</dbReference>
<dbReference type="RefSeq" id="WP_093651201.1">
    <property type="nucleotide sequence ID" value="NZ_CTEN01000004.1"/>
</dbReference>
<dbReference type="InterPro" id="IPR020825">
    <property type="entry name" value="Phe-tRNA_synthase-like_B3/B4"/>
</dbReference>
<protein>
    <submittedName>
        <fullName evidence="2">B3/4 domain-containing protein</fullName>
    </submittedName>
</protein>
<dbReference type="Pfam" id="PF03483">
    <property type="entry name" value="B3_4"/>
    <property type="match status" value="1"/>
</dbReference>
<dbReference type="Gene3D" id="3.50.40.10">
    <property type="entry name" value="Phenylalanyl-trna Synthetase, Chain B, domain 3"/>
    <property type="match status" value="1"/>
</dbReference>
<evidence type="ECO:0000259" key="1">
    <source>
        <dbReference type="SMART" id="SM00873"/>
    </source>
</evidence>
<evidence type="ECO:0000313" key="3">
    <source>
        <dbReference type="Proteomes" id="UP000198604"/>
    </source>
</evidence>
<reference evidence="3" key="1">
    <citation type="submission" date="2015-03" db="EMBL/GenBank/DDBJ databases">
        <authorList>
            <person name="Urmite Genomes"/>
        </authorList>
    </citation>
    <scope>NUCLEOTIDE SEQUENCE [LARGE SCALE GENOMIC DNA]</scope>
    <source>
        <strain evidence="3">FF10</strain>
    </source>
</reference>
<dbReference type="GO" id="GO:0003723">
    <property type="term" value="F:RNA binding"/>
    <property type="evidence" value="ECO:0007669"/>
    <property type="project" value="InterPro"/>
</dbReference>
<gene>
    <name evidence="2" type="ORF">BN1356_02015</name>
</gene>
<dbReference type="GO" id="GO:0004826">
    <property type="term" value="F:phenylalanine-tRNA ligase activity"/>
    <property type="evidence" value="ECO:0007669"/>
    <property type="project" value="InterPro"/>
</dbReference>
<feature type="domain" description="B3/B4 tRNA-binding" evidence="1">
    <location>
        <begin position="65"/>
        <end position="218"/>
    </location>
</feature>
<dbReference type="SMART" id="SM00873">
    <property type="entry name" value="B3_4"/>
    <property type="match status" value="1"/>
</dbReference>
<dbReference type="InterPro" id="IPR005146">
    <property type="entry name" value="B3/B4_tRNA-bd"/>
</dbReference>
<dbReference type="PANTHER" id="PTHR39209:SF2">
    <property type="entry name" value="CYTOPLASMIC PROTEIN"/>
    <property type="match status" value="1"/>
</dbReference>
<dbReference type="EMBL" id="CTEN01000004">
    <property type="protein sequence ID" value="CQR25673.1"/>
    <property type="molecule type" value="Genomic_DNA"/>
</dbReference>
<keyword evidence="3" id="KW-1185">Reference proteome</keyword>
<dbReference type="STRING" id="1608583.BN1356_02015"/>
<name>A0A0E3WFK3_9STRE</name>
<evidence type="ECO:0000313" key="2">
    <source>
        <dbReference type="EMBL" id="CQR25673.1"/>
    </source>
</evidence>
<dbReference type="SUPFAM" id="SSF56037">
    <property type="entry name" value="PheT/TilS domain"/>
    <property type="match status" value="1"/>
</dbReference>
<sequence length="235" mass="26458">MNVIVDENFWQVFPEAQISILVVKGLNNEVDESKDPYFQKLLNQASKKALDYLPDDSFTQNEVIQEWRQAFTKFKTKKGARSSIEAMLKRVSQGREFRPINPLVDLYNSISLSYALPCGGEDLNTIQGDLHLGKAKGGEAFFPLGAEEDSPALPEEIIYYDQAGVVYRNLNWREAQRTMLTEETKDAILVIEAINSAQKERALQAAQALQELIQDYFGVTGQVTHLSVNQPTLTV</sequence>
<dbReference type="OrthoDB" id="276580at2"/>
<proteinExistence type="predicted"/>
<organism evidence="2 3">
    <name type="scientific">Streptococcus varani</name>
    <dbReference type="NCBI Taxonomy" id="1608583"/>
    <lineage>
        <taxon>Bacteria</taxon>
        <taxon>Bacillati</taxon>
        <taxon>Bacillota</taxon>
        <taxon>Bacilli</taxon>
        <taxon>Lactobacillales</taxon>
        <taxon>Streptococcaceae</taxon>
        <taxon>Streptococcus</taxon>
    </lineage>
</organism>
<accession>A0A0E3WFK3</accession>
<dbReference type="PANTHER" id="PTHR39209">
    <property type="match status" value="1"/>
</dbReference>